<feature type="transmembrane region" description="Helical" evidence="4">
    <location>
        <begin position="20"/>
        <end position="44"/>
    </location>
</feature>
<feature type="domain" description="Phospholipid/glycerol acyltransferase" evidence="5">
    <location>
        <begin position="92"/>
        <end position="201"/>
    </location>
</feature>
<gene>
    <name evidence="6" type="ORF">PCO31111_02873</name>
</gene>
<dbReference type="EMBL" id="CABPSE010000009">
    <property type="protein sequence ID" value="VVE15356.1"/>
    <property type="molecule type" value="Genomic_DNA"/>
</dbReference>
<dbReference type="PANTHER" id="PTHR10434:SF66">
    <property type="entry name" value="PHOSPHOLIPID_GLYCEROL ACYLTRANSFERASE DOMAIN-CONTAINING PROTEIN"/>
    <property type="match status" value="1"/>
</dbReference>
<keyword evidence="4" id="KW-1133">Transmembrane helix</keyword>
<dbReference type="SMART" id="SM00563">
    <property type="entry name" value="PlsC"/>
    <property type="match status" value="1"/>
</dbReference>
<evidence type="ECO:0000313" key="7">
    <source>
        <dbReference type="Proteomes" id="UP000383971"/>
    </source>
</evidence>
<dbReference type="GO" id="GO:0003841">
    <property type="term" value="F:1-acylglycerol-3-phosphate O-acyltransferase activity"/>
    <property type="evidence" value="ECO:0007669"/>
    <property type="project" value="TreeGrafter"/>
</dbReference>
<keyword evidence="4" id="KW-0472">Membrane</keyword>
<evidence type="ECO:0000259" key="5">
    <source>
        <dbReference type="SMART" id="SM00563"/>
    </source>
</evidence>
<dbReference type="AlphaFoldDB" id="A0A5E4VV12"/>
<keyword evidence="7" id="KW-1185">Reference proteome</keyword>
<proteinExistence type="predicted"/>
<protein>
    <submittedName>
        <fullName evidence="6">Phospholipid/glycerol acyltransferase</fullName>
    </submittedName>
</protein>
<dbReference type="RefSeq" id="WP_174977219.1">
    <property type="nucleotide sequence ID" value="NZ_CABPSE010000009.1"/>
</dbReference>
<evidence type="ECO:0000313" key="6">
    <source>
        <dbReference type="EMBL" id="VVE15356.1"/>
    </source>
</evidence>
<evidence type="ECO:0000256" key="4">
    <source>
        <dbReference type="SAM" id="Phobius"/>
    </source>
</evidence>
<dbReference type="Proteomes" id="UP000383971">
    <property type="component" value="Unassembled WGS sequence"/>
</dbReference>
<accession>A0A5E4VV12</accession>
<evidence type="ECO:0000256" key="2">
    <source>
        <dbReference type="ARBA" id="ARBA00022679"/>
    </source>
</evidence>
<dbReference type="InterPro" id="IPR002123">
    <property type="entry name" value="Plipid/glycerol_acylTrfase"/>
</dbReference>
<keyword evidence="3 6" id="KW-0012">Acyltransferase</keyword>
<dbReference type="GO" id="GO:0006654">
    <property type="term" value="P:phosphatidic acid biosynthetic process"/>
    <property type="evidence" value="ECO:0007669"/>
    <property type="project" value="TreeGrafter"/>
</dbReference>
<dbReference type="SUPFAM" id="SSF69593">
    <property type="entry name" value="Glycerol-3-phosphate (1)-acyltransferase"/>
    <property type="match status" value="1"/>
</dbReference>
<name>A0A5E4VV12_9BURK</name>
<reference evidence="6 7" key="1">
    <citation type="submission" date="2019-08" db="EMBL/GenBank/DDBJ databases">
        <authorList>
            <person name="Peeters C."/>
        </authorList>
    </citation>
    <scope>NUCLEOTIDE SEQUENCE [LARGE SCALE GENOMIC DNA]</scope>
    <source>
        <strain evidence="6 7">LMG 31111</strain>
    </source>
</reference>
<sequence length="293" mass="32257">MRIADTLRRCEPLRRRAASLLLWSCFAVGGLVFSLIVFPALLLLPVSVRRRRRYAMAMVHRCFASLVAACRAMGVMRFDIENADTLRHLGRVIVIANHPSYLDVAVLLALMPRACCIVTSRHWRNPFFAGIVRAAGYLRNDGGPSLVSASEATLADNVPLIVFPEGTRSPSRGRLGKFSRGFAHISLAHDCPIVPVLIDCDPPAYTKQHRWYSVPVVKPTLRIRVLDAALSPGVALPPGDSLGAPAFRPGFCREPGARSETNVAQMPLAARRLTTLAEHFFIDQISQHGFSRT</sequence>
<dbReference type="CDD" id="cd07989">
    <property type="entry name" value="LPLAT_AGPAT-like"/>
    <property type="match status" value="1"/>
</dbReference>
<keyword evidence="2 6" id="KW-0808">Transferase</keyword>
<organism evidence="6 7">
    <name type="scientific">Pandoraea communis</name>
    <dbReference type="NCBI Taxonomy" id="2508297"/>
    <lineage>
        <taxon>Bacteria</taxon>
        <taxon>Pseudomonadati</taxon>
        <taxon>Pseudomonadota</taxon>
        <taxon>Betaproteobacteria</taxon>
        <taxon>Burkholderiales</taxon>
        <taxon>Burkholderiaceae</taxon>
        <taxon>Pandoraea</taxon>
    </lineage>
</organism>
<evidence type="ECO:0000256" key="3">
    <source>
        <dbReference type="ARBA" id="ARBA00023315"/>
    </source>
</evidence>
<comment type="pathway">
    <text evidence="1">Lipid metabolism.</text>
</comment>
<dbReference type="PANTHER" id="PTHR10434">
    <property type="entry name" value="1-ACYL-SN-GLYCEROL-3-PHOSPHATE ACYLTRANSFERASE"/>
    <property type="match status" value="1"/>
</dbReference>
<evidence type="ECO:0000256" key="1">
    <source>
        <dbReference type="ARBA" id="ARBA00005189"/>
    </source>
</evidence>
<keyword evidence="4" id="KW-0812">Transmembrane</keyword>
<dbReference type="Pfam" id="PF01553">
    <property type="entry name" value="Acyltransferase"/>
    <property type="match status" value="1"/>
</dbReference>